<protein>
    <submittedName>
        <fullName evidence="2">Uncharacterized protein</fullName>
    </submittedName>
</protein>
<gene>
    <name evidence="2" type="ORF">BECKFW1821A_GA0114235_106613</name>
    <name evidence="1" type="ORF">BECKFW1821B_GA0114236_100547</name>
</gene>
<proteinExistence type="predicted"/>
<evidence type="ECO:0000313" key="1">
    <source>
        <dbReference type="EMBL" id="VFJ49449.1"/>
    </source>
</evidence>
<dbReference type="EMBL" id="CAADFD010000005">
    <property type="protein sequence ID" value="VFJ49449.1"/>
    <property type="molecule type" value="Genomic_DNA"/>
</dbReference>
<dbReference type="AlphaFoldDB" id="A0A450SSQ4"/>
<sequence length="97" mass="10614">MEIHVVARARAAIVVPARRDGGENKDCSELYGAFRPRRNAAGRNSGAAAVDCEFPNSFLVPGWIITLVSGTVRCIKKAPAHQKGSFDRRFGSSDRIW</sequence>
<dbReference type="EMBL" id="CAADEW010000066">
    <property type="protein sequence ID" value="VFJ57010.1"/>
    <property type="molecule type" value="Genomic_DNA"/>
</dbReference>
<evidence type="ECO:0000313" key="2">
    <source>
        <dbReference type="EMBL" id="VFJ57010.1"/>
    </source>
</evidence>
<accession>A0A450SSQ4</accession>
<name>A0A450SSQ4_9GAMM</name>
<reference evidence="2" key="1">
    <citation type="submission" date="2019-02" db="EMBL/GenBank/DDBJ databases">
        <authorList>
            <person name="Gruber-Vodicka R. H."/>
            <person name="Seah K. B. B."/>
        </authorList>
    </citation>
    <scope>NUCLEOTIDE SEQUENCE</scope>
    <source>
        <strain evidence="1">BECK_BZ106</strain>
        <strain evidence="2">BECK_BZ15</strain>
    </source>
</reference>
<organism evidence="2">
    <name type="scientific">Candidatus Kentrum sp. FW</name>
    <dbReference type="NCBI Taxonomy" id="2126338"/>
    <lineage>
        <taxon>Bacteria</taxon>
        <taxon>Pseudomonadati</taxon>
        <taxon>Pseudomonadota</taxon>
        <taxon>Gammaproteobacteria</taxon>
        <taxon>Candidatus Kentrum</taxon>
    </lineage>
</organism>